<dbReference type="PATRIC" id="fig|1502723.3.peg.3739"/>
<keyword evidence="1" id="KW-0812">Transmembrane</keyword>
<gene>
    <name evidence="2" type="ORF">FF36_04038</name>
</gene>
<sequence>MLRRGNQPGRLAKQLIRRVGDADIALAGAETRPKVLKSLEDAEVQEVRAAVRADGRTLEELIAELRMEIDSRAERRERRTELIKNKVEQGRLWRSVGVQERIPQMALAGPARTVVLTLLAALDFYVFAQSYAVLADVGGYGPEWWLGGLLGVAVFIAGVALAHGIKASILARAQKQMLADADAGRFKIDLDIREQLVESKSSPLALSLTTAIFLLLSIAGVLVRTQGTAGTSTGGAVILFQALIPLVAVAVELYLHDPTERDEPMPNIVDRRLERRLAKAERRLRIVAAQVEAKVSQIEKLYRVEEAILDVEQKDMGLRHTTDLVLGGGHIPTVPTNGRVAEVDRDQLEKTIKMARRS</sequence>
<feature type="transmembrane region" description="Helical" evidence="1">
    <location>
        <begin position="144"/>
        <end position="165"/>
    </location>
</feature>
<dbReference type="OrthoDB" id="3205461at2"/>
<accession>A0A0D8BBQ0</accession>
<reference evidence="2 3" key="2">
    <citation type="journal article" date="2016" name="Genome Announc.">
        <title>Permanent Draft Genome Sequences for Two Variants of Frankia sp. Strain CpI1, the First Frankia Strain Isolated from Root Nodules of Comptonia peregrina.</title>
        <authorList>
            <person name="Oshone R."/>
            <person name="Hurst S.G.IV."/>
            <person name="Abebe-Akele F."/>
            <person name="Simpson S."/>
            <person name="Morris K."/>
            <person name="Thomas W.K."/>
            <person name="Tisa L.S."/>
        </authorList>
    </citation>
    <scope>NUCLEOTIDE SEQUENCE [LARGE SCALE GENOMIC DNA]</scope>
    <source>
        <strain evidence="3">CpI1-S</strain>
    </source>
</reference>
<proteinExistence type="predicted"/>
<dbReference type="Proteomes" id="UP000032545">
    <property type="component" value="Unassembled WGS sequence"/>
</dbReference>
<keyword evidence="1" id="KW-0472">Membrane</keyword>
<evidence type="ECO:0000313" key="2">
    <source>
        <dbReference type="EMBL" id="KJE21703.1"/>
    </source>
</evidence>
<organism evidence="2 3">
    <name type="scientific">Frankia torreyi</name>
    <dbReference type="NCBI Taxonomy" id="1856"/>
    <lineage>
        <taxon>Bacteria</taxon>
        <taxon>Bacillati</taxon>
        <taxon>Actinomycetota</taxon>
        <taxon>Actinomycetes</taxon>
        <taxon>Frankiales</taxon>
        <taxon>Frankiaceae</taxon>
        <taxon>Frankia</taxon>
    </lineage>
</organism>
<evidence type="ECO:0000256" key="1">
    <source>
        <dbReference type="SAM" id="Phobius"/>
    </source>
</evidence>
<dbReference type="RefSeq" id="WP_044886587.1">
    <property type="nucleotide sequence ID" value="NZ_JYFN01000033.1"/>
</dbReference>
<keyword evidence="1" id="KW-1133">Transmembrane helix</keyword>
<feature type="transmembrane region" description="Helical" evidence="1">
    <location>
        <begin position="203"/>
        <end position="223"/>
    </location>
</feature>
<dbReference type="EMBL" id="JYFN01000033">
    <property type="protein sequence ID" value="KJE21703.1"/>
    <property type="molecule type" value="Genomic_DNA"/>
</dbReference>
<comment type="caution">
    <text evidence="2">The sequence shown here is derived from an EMBL/GenBank/DDBJ whole genome shotgun (WGS) entry which is preliminary data.</text>
</comment>
<name>A0A0D8BBQ0_9ACTN</name>
<feature type="transmembrane region" description="Helical" evidence="1">
    <location>
        <begin position="235"/>
        <end position="255"/>
    </location>
</feature>
<feature type="transmembrane region" description="Helical" evidence="1">
    <location>
        <begin position="114"/>
        <end position="132"/>
    </location>
</feature>
<protein>
    <submittedName>
        <fullName evidence="2">Uncharacterized protein</fullName>
    </submittedName>
</protein>
<evidence type="ECO:0000313" key="3">
    <source>
        <dbReference type="Proteomes" id="UP000032545"/>
    </source>
</evidence>
<keyword evidence="3" id="KW-1185">Reference proteome</keyword>
<reference evidence="3" key="1">
    <citation type="submission" date="2015-02" db="EMBL/GenBank/DDBJ databases">
        <title>Draft Genome of Frankia sp. CpI1-S.</title>
        <authorList>
            <person name="Oshone R.T."/>
            <person name="Ngom M."/>
            <person name="Ghodhbane-Gtari F."/>
            <person name="Gtari M."/>
            <person name="Morris K."/>
            <person name="Thomas K."/>
            <person name="Sen A."/>
            <person name="Tisa L.S."/>
        </authorList>
    </citation>
    <scope>NUCLEOTIDE SEQUENCE [LARGE SCALE GENOMIC DNA]</scope>
    <source>
        <strain evidence="3">CpI1-S</strain>
    </source>
</reference>
<dbReference type="AlphaFoldDB" id="A0A0D8BBQ0"/>